<feature type="transmembrane region" description="Helical" evidence="8">
    <location>
        <begin position="186"/>
        <end position="205"/>
    </location>
</feature>
<dbReference type="GO" id="GO:1903785">
    <property type="term" value="P:L-valine transmembrane transport"/>
    <property type="evidence" value="ECO:0007669"/>
    <property type="project" value="TreeGrafter"/>
</dbReference>
<feature type="transmembrane region" description="Helical" evidence="8">
    <location>
        <begin position="21"/>
        <end position="40"/>
    </location>
</feature>
<feature type="transmembrane region" description="Helical" evidence="8">
    <location>
        <begin position="144"/>
        <end position="174"/>
    </location>
</feature>
<evidence type="ECO:0000256" key="4">
    <source>
        <dbReference type="ARBA" id="ARBA00022475"/>
    </source>
</evidence>
<evidence type="ECO:0000256" key="3">
    <source>
        <dbReference type="ARBA" id="ARBA00022448"/>
    </source>
</evidence>
<comment type="caution">
    <text evidence="9">The sequence shown here is derived from an EMBL/GenBank/DDBJ whole genome shotgun (WGS) entry which is preliminary data.</text>
</comment>
<keyword evidence="10" id="KW-1185">Reference proteome</keyword>
<dbReference type="Proteomes" id="UP000264002">
    <property type="component" value="Unassembled WGS sequence"/>
</dbReference>
<dbReference type="OrthoDB" id="3177005at2"/>
<dbReference type="InterPro" id="IPR011606">
    <property type="entry name" value="Brnchd-chn_aa_trnsp_permease"/>
</dbReference>
<feature type="transmembrane region" description="Helical" evidence="8">
    <location>
        <begin position="211"/>
        <end position="230"/>
    </location>
</feature>
<proteinExistence type="inferred from homology"/>
<dbReference type="GO" id="GO:0005886">
    <property type="term" value="C:plasma membrane"/>
    <property type="evidence" value="ECO:0007669"/>
    <property type="project" value="UniProtKB-SubCell"/>
</dbReference>
<dbReference type="RefSeq" id="WP_117330100.1">
    <property type="nucleotide sequence ID" value="NZ_QUWK01000006.1"/>
</dbReference>
<dbReference type="EMBL" id="QUWK01000006">
    <property type="protein sequence ID" value="RFU94891.1"/>
    <property type="molecule type" value="Genomic_DNA"/>
</dbReference>
<sequence>MKPETLHRLTFKQGCQEGFPIFVGYFPTAMAFGLVCRDLGMRIWEAVLFSVTNFAGSGQFLAANLIGGGALLAELFISVLLVNLRYSFMGAELNRNLEKGIRGWRKALLAHGTTDEVFSVAVLHRGPISKEYLAGLELTAYSGWVSGTAVGFLVGMILPPALQLAVGVTLYAMFSSLLAQEFHQKGFMVLAIVGVSATLNSFLILQCSLAIGWSFVISMLAASFFGALTTSDSEEVL</sequence>
<keyword evidence="5 8" id="KW-0812">Transmembrane</keyword>
<accession>A0A372MGG8</accession>
<gene>
    <name evidence="9" type="ORF">DYP60_06575</name>
</gene>
<keyword evidence="6 8" id="KW-1133">Transmembrane helix</keyword>
<keyword evidence="7 8" id="KW-0472">Membrane</keyword>
<evidence type="ECO:0000256" key="2">
    <source>
        <dbReference type="ARBA" id="ARBA00010735"/>
    </source>
</evidence>
<reference evidence="9 10" key="2">
    <citation type="submission" date="2018-09" db="EMBL/GenBank/DDBJ databases">
        <title>Genome of Sphaerochaeta halotolerans strain 4-11.</title>
        <authorList>
            <person name="Nazina T.N."/>
            <person name="Sokolova D.S."/>
        </authorList>
    </citation>
    <scope>NUCLEOTIDE SEQUENCE [LARGE SCALE GENOMIC DNA]</scope>
    <source>
        <strain evidence="9 10">4-11</strain>
    </source>
</reference>
<name>A0A372MGG8_9SPIR</name>
<keyword evidence="4" id="KW-1003">Cell membrane</keyword>
<dbReference type="AlphaFoldDB" id="A0A372MGG8"/>
<dbReference type="PANTHER" id="PTHR34979">
    <property type="entry name" value="INNER MEMBRANE PROTEIN YGAZ"/>
    <property type="match status" value="1"/>
</dbReference>
<protein>
    <submittedName>
        <fullName evidence="9">Branched-chain amino acid ABC transporter permease</fullName>
    </submittedName>
</protein>
<feature type="transmembrane region" description="Helical" evidence="8">
    <location>
        <begin position="60"/>
        <end position="86"/>
    </location>
</feature>
<dbReference type="PANTHER" id="PTHR34979:SF1">
    <property type="entry name" value="INNER MEMBRANE PROTEIN YGAZ"/>
    <property type="match status" value="1"/>
</dbReference>
<keyword evidence="3" id="KW-0813">Transport</keyword>
<dbReference type="Pfam" id="PF03591">
    <property type="entry name" value="AzlC"/>
    <property type="match status" value="1"/>
</dbReference>
<evidence type="ECO:0000256" key="8">
    <source>
        <dbReference type="SAM" id="Phobius"/>
    </source>
</evidence>
<evidence type="ECO:0000256" key="7">
    <source>
        <dbReference type="ARBA" id="ARBA00023136"/>
    </source>
</evidence>
<comment type="similarity">
    <text evidence="2">Belongs to the AzlC family.</text>
</comment>
<evidence type="ECO:0000256" key="6">
    <source>
        <dbReference type="ARBA" id="ARBA00022989"/>
    </source>
</evidence>
<comment type="subcellular location">
    <subcellularLocation>
        <location evidence="1">Cell membrane</location>
        <topology evidence="1">Multi-pass membrane protein</topology>
    </subcellularLocation>
</comment>
<evidence type="ECO:0000256" key="5">
    <source>
        <dbReference type="ARBA" id="ARBA00022692"/>
    </source>
</evidence>
<evidence type="ECO:0000256" key="1">
    <source>
        <dbReference type="ARBA" id="ARBA00004651"/>
    </source>
</evidence>
<reference evidence="10" key="1">
    <citation type="submission" date="2018-08" db="EMBL/GenBank/DDBJ databases">
        <authorList>
            <person name="Grouzdev D.S."/>
            <person name="Krutkina M.S."/>
        </authorList>
    </citation>
    <scope>NUCLEOTIDE SEQUENCE [LARGE SCALE GENOMIC DNA]</scope>
    <source>
        <strain evidence="10">4-11</strain>
    </source>
</reference>
<organism evidence="9 10">
    <name type="scientific">Sphaerochaeta halotolerans</name>
    <dbReference type="NCBI Taxonomy" id="2293840"/>
    <lineage>
        <taxon>Bacteria</taxon>
        <taxon>Pseudomonadati</taxon>
        <taxon>Spirochaetota</taxon>
        <taxon>Spirochaetia</taxon>
        <taxon>Spirochaetales</taxon>
        <taxon>Sphaerochaetaceae</taxon>
        <taxon>Sphaerochaeta</taxon>
    </lineage>
</organism>
<evidence type="ECO:0000313" key="10">
    <source>
        <dbReference type="Proteomes" id="UP000264002"/>
    </source>
</evidence>
<evidence type="ECO:0000313" key="9">
    <source>
        <dbReference type="EMBL" id="RFU94891.1"/>
    </source>
</evidence>